<sequence length="149" mass="16067">MELAVSAVTRELIWPPDSPSRRPQPIGAIAMPAQATTALANQLLATVVATPSPGHRHTAHPHLYQPPPLPGCQICFGERCRFVVATPSPRRMPLLGIGGVRRLQRLAAKRPYVNGLQRRTSSSRAAAADEWGGSSPPRWSDGRGAGWLQ</sequence>
<accession>A0A0D9XHK9</accession>
<evidence type="ECO:0000256" key="1">
    <source>
        <dbReference type="SAM" id="MobiDB-lite"/>
    </source>
</evidence>
<organism evidence="2 3">
    <name type="scientific">Leersia perrieri</name>
    <dbReference type="NCBI Taxonomy" id="77586"/>
    <lineage>
        <taxon>Eukaryota</taxon>
        <taxon>Viridiplantae</taxon>
        <taxon>Streptophyta</taxon>
        <taxon>Embryophyta</taxon>
        <taxon>Tracheophyta</taxon>
        <taxon>Spermatophyta</taxon>
        <taxon>Magnoliopsida</taxon>
        <taxon>Liliopsida</taxon>
        <taxon>Poales</taxon>
        <taxon>Poaceae</taxon>
        <taxon>BOP clade</taxon>
        <taxon>Oryzoideae</taxon>
        <taxon>Oryzeae</taxon>
        <taxon>Oryzinae</taxon>
        <taxon>Leersia</taxon>
    </lineage>
</organism>
<dbReference type="AlphaFoldDB" id="A0A0D9XHK9"/>
<evidence type="ECO:0000313" key="3">
    <source>
        <dbReference type="Proteomes" id="UP000032180"/>
    </source>
</evidence>
<feature type="region of interest" description="Disordered" evidence="1">
    <location>
        <begin position="114"/>
        <end position="149"/>
    </location>
</feature>
<reference evidence="2" key="3">
    <citation type="submission" date="2015-04" db="UniProtKB">
        <authorList>
            <consortium name="EnsemblPlants"/>
        </authorList>
    </citation>
    <scope>IDENTIFICATION</scope>
</reference>
<keyword evidence="3" id="KW-1185">Reference proteome</keyword>
<evidence type="ECO:0000313" key="2">
    <source>
        <dbReference type="EnsemblPlants" id="LPERR10G01230.1"/>
    </source>
</evidence>
<reference evidence="2 3" key="1">
    <citation type="submission" date="2012-08" db="EMBL/GenBank/DDBJ databases">
        <title>Oryza genome evolution.</title>
        <authorList>
            <person name="Wing R.A."/>
        </authorList>
    </citation>
    <scope>NUCLEOTIDE SEQUENCE</scope>
</reference>
<dbReference type="Proteomes" id="UP000032180">
    <property type="component" value="Chromosome 10"/>
</dbReference>
<proteinExistence type="predicted"/>
<dbReference type="Gramene" id="LPERR10G01230.1">
    <property type="protein sequence ID" value="LPERR10G01230.1"/>
    <property type="gene ID" value="LPERR10G01230"/>
</dbReference>
<protein>
    <submittedName>
        <fullName evidence="2">Uncharacterized protein</fullName>
    </submittedName>
</protein>
<feature type="compositionally biased region" description="Low complexity" evidence="1">
    <location>
        <begin position="118"/>
        <end position="128"/>
    </location>
</feature>
<reference evidence="3" key="2">
    <citation type="submission" date="2013-12" db="EMBL/GenBank/DDBJ databases">
        <authorList>
            <person name="Yu Y."/>
            <person name="Lee S."/>
            <person name="de Baynast K."/>
            <person name="Wissotski M."/>
            <person name="Liu L."/>
            <person name="Talag J."/>
            <person name="Goicoechea J."/>
            <person name="Angelova A."/>
            <person name="Jetty R."/>
            <person name="Kudrna D."/>
            <person name="Golser W."/>
            <person name="Rivera L."/>
            <person name="Zhang J."/>
            <person name="Wing R."/>
        </authorList>
    </citation>
    <scope>NUCLEOTIDE SEQUENCE</scope>
</reference>
<dbReference type="HOGENOM" id="CLU_1752348_0_0_1"/>
<dbReference type="EnsemblPlants" id="LPERR10G01230.1">
    <property type="protein sequence ID" value="LPERR10G01230.1"/>
    <property type="gene ID" value="LPERR10G01230"/>
</dbReference>
<name>A0A0D9XHK9_9ORYZ</name>